<dbReference type="SMART" id="SM00256">
    <property type="entry name" value="FBOX"/>
    <property type="match status" value="1"/>
</dbReference>
<dbReference type="Gene3D" id="3.80.10.10">
    <property type="entry name" value="Ribonuclease Inhibitor"/>
    <property type="match status" value="1"/>
</dbReference>
<accession>A0ABM3HYL4</accession>
<protein>
    <submittedName>
        <fullName evidence="3">FBD-associated F-box protein At1g61330 isoform X1</fullName>
    </submittedName>
</protein>
<dbReference type="InterPro" id="IPR032675">
    <property type="entry name" value="LRR_dom_sf"/>
</dbReference>
<gene>
    <name evidence="3" type="primary">LOC115739679</name>
</gene>
<dbReference type="RefSeq" id="XP_048141684.1">
    <property type="nucleotide sequence ID" value="XM_048285727.1"/>
</dbReference>
<organism evidence="2 3">
    <name type="scientific">Rhodamnia argentea</name>
    <dbReference type="NCBI Taxonomy" id="178133"/>
    <lineage>
        <taxon>Eukaryota</taxon>
        <taxon>Viridiplantae</taxon>
        <taxon>Streptophyta</taxon>
        <taxon>Embryophyta</taxon>
        <taxon>Tracheophyta</taxon>
        <taxon>Spermatophyta</taxon>
        <taxon>Magnoliopsida</taxon>
        <taxon>eudicotyledons</taxon>
        <taxon>Gunneridae</taxon>
        <taxon>Pentapetalae</taxon>
        <taxon>rosids</taxon>
        <taxon>malvids</taxon>
        <taxon>Myrtales</taxon>
        <taxon>Myrtaceae</taxon>
        <taxon>Myrtoideae</taxon>
        <taxon>Myrteae</taxon>
        <taxon>Australasian group</taxon>
        <taxon>Rhodamnia</taxon>
    </lineage>
</organism>
<dbReference type="GeneID" id="115739679"/>
<keyword evidence="2" id="KW-1185">Reference proteome</keyword>
<evidence type="ECO:0000313" key="2">
    <source>
        <dbReference type="Proteomes" id="UP000827889"/>
    </source>
</evidence>
<dbReference type="Pfam" id="PF00646">
    <property type="entry name" value="F-box"/>
    <property type="match status" value="1"/>
</dbReference>
<dbReference type="Gene3D" id="1.20.1280.50">
    <property type="match status" value="1"/>
</dbReference>
<evidence type="ECO:0000259" key="1">
    <source>
        <dbReference type="PROSITE" id="PS50181"/>
    </source>
</evidence>
<name>A0ABM3HYL4_9MYRT</name>
<dbReference type="InterPro" id="IPR053772">
    <property type="entry name" value="At1g61320/At1g61330-like"/>
</dbReference>
<dbReference type="Proteomes" id="UP000827889">
    <property type="component" value="Chromosome 9"/>
</dbReference>
<dbReference type="Pfam" id="PF23622">
    <property type="entry name" value="LRR_At1g61320_AtMIF1"/>
    <property type="match status" value="1"/>
</dbReference>
<dbReference type="SUPFAM" id="SSF52047">
    <property type="entry name" value="RNI-like"/>
    <property type="match status" value="1"/>
</dbReference>
<dbReference type="PANTHER" id="PTHR34145:SF54">
    <property type="entry name" value="FBD-ASSOCIATED F-BOX PLANT PROTEIN"/>
    <property type="match status" value="1"/>
</dbReference>
<dbReference type="PANTHER" id="PTHR34145">
    <property type="entry name" value="OS02G0105600 PROTEIN"/>
    <property type="match status" value="1"/>
</dbReference>
<feature type="domain" description="F-box" evidence="1">
    <location>
        <begin position="27"/>
        <end position="63"/>
    </location>
</feature>
<dbReference type="SUPFAM" id="SSF81383">
    <property type="entry name" value="F-box domain"/>
    <property type="match status" value="1"/>
</dbReference>
<reference evidence="3" key="1">
    <citation type="submission" date="2025-08" db="UniProtKB">
        <authorList>
            <consortium name="RefSeq"/>
        </authorList>
    </citation>
    <scope>IDENTIFICATION</scope>
    <source>
        <tissue evidence="3">Leaf</tissue>
    </source>
</reference>
<dbReference type="InterPro" id="IPR001810">
    <property type="entry name" value="F-box_dom"/>
</dbReference>
<proteinExistence type="predicted"/>
<evidence type="ECO:0000313" key="3">
    <source>
        <dbReference type="RefSeq" id="XP_048141684.1"/>
    </source>
</evidence>
<dbReference type="InterPro" id="IPR036047">
    <property type="entry name" value="F-box-like_dom_sf"/>
</dbReference>
<dbReference type="PROSITE" id="PS50181">
    <property type="entry name" value="FBOX"/>
    <property type="match status" value="1"/>
</dbReference>
<sequence>MAPSSSKRIKAESDLPLISTKNCRSRSKLLSDLPDDILERIFTLLPIKQAVRAGVVSTRFKQVWLFSRKLHFGRWFTTQKGILEAISIIDHVFRAHAGPQIQSFKLYIDPTDIELMVRKWIEISISKGVEEMELNFIAARIEPFLLSRDLIDVESLRVLKLTFCEIDFPPNLTSLRLLDTLILKKVEITAEMIETLILNCTLLETLELVRCDAIRQFKLSAQNHKRFKVLKLGDCSILSLVEIDAPSLRSFHFYGQVPLFFFNDISQLKDAVLNFVPPKGFIRHSLVRNILEDLTNISVLTVNSIFLEGISPNYEDLKHNIRGLQFSYHNLKEFQLILQGGVYCNTYDIAAFLDKCPFVEKVFIDLNECSFEGSIYWELHQKQELESFRFLCRLKFVKVKGFRFQQHEHELVKFFLQKAINLETLALVSARNQLYPGFYSDDIENYQKFIMWKTCPRARVTFSNDCEDKTTRPTHQKIWQT</sequence>
<dbReference type="InterPro" id="IPR055357">
    <property type="entry name" value="LRR_At1g61320_AtMIF1"/>
</dbReference>